<dbReference type="GO" id="GO:0016787">
    <property type="term" value="F:hydrolase activity"/>
    <property type="evidence" value="ECO:0007669"/>
    <property type="project" value="UniProtKB-KW"/>
</dbReference>
<dbReference type="InterPro" id="IPR022742">
    <property type="entry name" value="Hydrolase_4"/>
</dbReference>
<keyword evidence="3" id="KW-1185">Reference proteome</keyword>
<evidence type="ECO:0000259" key="1">
    <source>
        <dbReference type="Pfam" id="PF12146"/>
    </source>
</evidence>
<protein>
    <submittedName>
        <fullName evidence="2">Alpha/beta hydrolase</fullName>
    </submittedName>
</protein>
<accession>A0ABV7B5E5</accession>
<organism evidence="2 3">
    <name type="scientific">Halomonas tibetensis</name>
    <dbReference type="NCBI Taxonomy" id="2259590"/>
    <lineage>
        <taxon>Bacteria</taxon>
        <taxon>Pseudomonadati</taxon>
        <taxon>Pseudomonadota</taxon>
        <taxon>Gammaproteobacteria</taxon>
        <taxon>Oceanospirillales</taxon>
        <taxon>Halomonadaceae</taxon>
        <taxon>Halomonas</taxon>
    </lineage>
</organism>
<proteinExistence type="predicted"/>
<dbReference type="PANTHER" id="PTHR11614">
    <property type="entry name" value="PHOSPHOLIPASE-RELATED"/>
    <property type="match status" value="1"/>
</dbReference>
<evidence type="ECO:0000313" key="2">
    <source>
        <dbReference type="EMBL" id="MFC2991689.1"/>
    </source>
</evidence>
<dbReference type="Proteomes" id="UP001595386">
    <property type="component" value="Unassembled WGS sequence"/>
</dbReference>
<keyword evidence="2" id="KW-0378">Hydrolase</keyword>
<dbReference type="Pfam" id="PF12146">
    <property type="entry name" value="Hydrolase_4"/>
    <property type="match status" value="1"/>
</dbReference>
<dbReference type="InterPro" id="IPR029058">
    <property type="entry name" value="AB_hydrolase_fold"/>
</dbReference>
<dbReference type="RefSeq" id="WP_379756496.1">
    <property type="nucleotide sequence ID" value="NZ_JBHRSQ010000009.1"/>
</dbReference>
<dbReference type="InterPro" id="IPR051044">
    <property type="entry name" value="MAG_DAG_Lipase"/>
</dbReference>
<dbReference type="Gene3D" id="3.40.50.1820">
    <property type="entry name" value="alpha/beta hydrolase"/>
    <property type="match status" value="1"/>
</dbReference>
<sequence length="328" mass="37023">MSDFTPLQALGPVRLVTPAAAELSDDHLERYLGHYGLAPLLVEHVGLYVGYVDAHNFRLWTQIWSPAAPVGTAFVVHGYFDHLGLYRHLLERLLDRNWRVVLWDLPGHGLSSGARASIDDFDDYGGCLRALQQHLEERNLAPRPWIGVGQSTGAAILATDALTRGDDGHWAGLALLAPLVRPWGWNQSSWLHLLVGPFVRSIPRKFRANSTDNDFADFLRDGDPLQADRVAIGWVSAMRRWMPRLLALPPNPVKTLILQGEQDLTVDWEWNLAVLERKFPNAEIHRHPEARHHLVNEAEPIRQALFETLDHFIDSLEPIASRQETDTS</sequence>
<reference evidence="3" key="1">
    <citation type="journal article" date="2019" name="Int. J. Syst. Evol. Microbiol.">
        <title>The Global Catalogue of Microorganisms (GCM) 10K type strain sequencing project: providing services to taxonomists for standard genome sequencing and annotation.</title>
        <authorList>
            <consortium name="The Broad Institute Genomics Platform"/>
            <consortium name="The Broad Institute Genome Sequencing Center for Infectious Disease"/>
            <person name="Wu L."/>
            <person name="Ma J."/>
        </authorList>
    </citation>
    <scope>NUCLEOTIDE SEQUENCE [LARGE SCALE GENOMIC DNA]</scope>
    <source>
        <strain evidence="3">KCTC 52660</strain>
    </source>
</reference>
<evidence type="ECO:0000313" key="3">
    <source>
        <dbReference type="Proteomes" id="UP001595386"/>
    </source>
</evidence>
<dbReference type="SUPFAM" id="SSF53474">
    <property type="entry name" value="alpha/beta-Hydrolases"/>
    <property type="match status" value="1"/>
</dbReference>
<dbReference type="EMBL" id="JBHRSQ010000009">
    <property type="protein sequence ID" value="MFC2991689.1"/>
    <property type="molecule type" value="Genomic_DNA"/>
</dbReference>
<feature type="domain" description="Serine aminopeptidase S33" evidence="1">
    <location>
        <begin position="69"/>
        <end position="298"/>
    </location>
</feature>
<name>A0ABV7B5E5_9GAMM</name>
<comment type="caution">
    <text evidence="2">The sequence shown here is derived from an EMBL/GenBank/DDBJ whole genome shotgun (WGS) entry which is preliminary data.</text>
</comment>
<gene>
    <name evidence="2" type="ORF">ACFODV_06550</name>
</gene>